<dbReference type="GO" id="GO:0009313">
    <property type="term" value="P:oligosaccharide catabolic process"/>
    <property type="evidence" value="ECO:0007669"/>
    <property type="project" value="TreeGrafter"/>
</dbReference>
<comment type="caution">
    <text evidence="6">The sequence shown here is derived from an EMBL/GenBank/DDBJ whole genome shotgun (WGS) entry which is preliminary data.</text>
</comment>
<dbReference type="GO" id="GO:0005737">
    <property type="term" value="C:cytoplasm"/>
    <property type="evidence" value="ECO:0007669"/>
    <property type="project" value="TreeGrafter"/>
</dbReference>
<accession>K2NCR5</accession>
<dbReference type="Gene3D" id="2.120.10.10">
    <property type="match status" value="1"/>
</dbReference>
<evidence type="ECO:0000313" key="6">
    <source>
        <dbReference type="EMBL" id="EKF32636.1"/>
    </source>
</evidence>
<feature type="compositionally biased region" description="Basic and acidic residues" evidence="2">
    <location>
        <begin position="737"/>
        <end position="747"/>
    </location>
</feature>
<dbReference type="InterPro" id="IPR026856">
    <property type="entry name" value="Sialidase_fam"/>
</dbReference>
<protein>
    <submittedName>
        <fullName evidence="6">Trans-sialidase, putative</fullName>
    </submittedName>
</protein>
<evidence type="ECO:0000259" key="4">
    <source>
        <dbReference type="Pfam" id="PF13859"/>
    </source>
</evidence>
<feature type="compositionally biased region" description="Polar residues" evidence="2">
    <location>
        <begin position="693"/>
        <end position="716"/>
    </location>
</feature>
<sequence>MNNMFWHAFTSTALKILLLMLCFGSGAARAEEGGSESVELFTPGKTTLSDEEKKKSLIAGEAVKSFYGHSLVYVDGLIVAIAKANYNSSDSKTGDADTWSMHAIYEDNKNLAKITAGDKSEWSAPVVVKKGGQERQFTSLYDTKAVAKDNKIFLIVTKSNFGKETSYTPLYDSEVDPELIVGEVTGTEKGKHVLWTEPLSLKTKFEAQMTANSWKKLDGAHGARGILTGEKKILVFPLVATIEVEYGDKTLCTIIYSEDNGSNWEFPAAGVVSVDCNTVMLLEWEEKLLMVHLHRYWGRKVYESSDMGKTWKRAVRSSFRLLKDAAALDHFSISDDLMTATIENKNVILYTLIPQRIGKTLGRFHLWLSDGRRVHELGPISEEVLISSTFSTLLYTMDELFVLYAKVGEKGGSESLVLTHLTEQMQRIKTLLHTWESVDTRVSTLCSSTAGKSASEDSACVGHLPTDGLVGFFSDNGNATHWNDEYLGVDASVFGEAKKVQNGFELTGSDAHIVWLLCGEDLRLGGVKAYYCYDELTLVATVTINTIPKGITLLVGVNVTSRRSLTLSYDNLKHWNMGQKEEEGSKTFAWELGKAYRVVITVQKGEGFAYVDGQRLGSLEKSPVFTLEEGFTAPTQADEDTPSAPRESVLHVFFGNFYAGEEKEEKHVIVKNVLWYDRCFNDNEVEAMEKTKTVVQPPSKTASPTKETKSPSQDVSVDTETEESSGDSVDDTATSKISDDSSGKETAPHNASVPDTKEDFYPFPQGHPILPKEQDIGDVSLIGPLVGVLWLPLLGLWGLSALW</sequence>
<feature type="signal peptide" evidence="3">
    <location>
        <begin position="1"/>
        <end position="28"/>
    </location>
</feature>
<dbReference type="InterPro" id="IPR008377">
    <property type="entry name" value="Sialidase_trypan"/>
</dbReference>
<dbReference type="InterPro" id="IPR011040">
    <property type="entry name" value="Sialidase"/>
</dbReference>
<organism evidence="6 7">
    <name type="scientific">Trypanosoma cruzi marinkellei</name>
    <dbReference type="NCBI Taxonomy" id="85056"/>
    <lineage>
        <taxon>Eukaryota</taxon>
        <taxon>Discoba</taxon>
        <taxon>Euglenozoa</taxon>
        <taxon>Kinetoplastea</taxon>
        <taxon>Metakinetoplastina</taxon>
        <taxon>Trypanosomatida</taxon>
        <taxon>Trypanosomatidae</taxon>
        <taxon>Trypanosoma</taxon>
        <taxon>Schizotrypanum</taxon>
    </lineage>
</organism>
<dbReference type="PANTHER" id="PTHR10628:SF30">
    <property type="entry name" value="EXO-ALPHA-SIALIDASE"/>
    <property type="match status" value="1"/>
</dbReference>
<keyword evidence="1" id="KW-0677">Repeat</keyword>
<proteinExistence type="predicted"/>
<dbReference type="SUPFAM" id="SSF50939">
    <property type="entry name" value="Sialidases"/>
    <property type="match status" value="1"/>
</dbReference>
<dbReference type="GO" id="GO:0006689">
    <property type="term" value="P:ganglioside catabolic process"/>
    <property type="evidence" value="ECO:0007669"/>
    <property type="project" value="TreeGrafter"/>
</dbReference>
<dbReference type="AlphaFoldDB" id="K2NCR5"/>
<feature type="region of interest" description="Disordered" evidence="2">
    <location>
        <begin position="690"/>
        <end position="762"/>
    </location>
</feature>
<keyword evidence="3" id="KW-0732">Signal</keyword>
<dbReference type="Pfam" id="PF13859">
    <property type="entry name" value="BNR_3"/>
    <property type="match status" value="1"/>
</dbReference>
<evidence type="ECO:0000256" key="1">
    <source>
        <dbReference type="ARBA" id="ARBA00022737"/>
    </source>
</evidence>
<dbReference type="Proteomes" id="UP000007350">
    <property type="component" value="Unassembled WGS sequence"/>
</dbReference>
<keyword evidence="7" id="KW-1185">Reference proteome</keyword>
<dbReference type="PANTHER" id="PTHR10628">
    <property type="entry name" value="SIALIDASE"/>
    <property type="match status" value="1"/>
</dbReference>
<feature type="domain" description="Sialidase" evidence="4">
    <location>
        <begin position="70"/>
        <end position="404"/>
    </location>
</feature>
<dbReference type="Gene3D" id="2.60.120.200">
    <property type="match status" value="1"/>
</dbReference>
<evidence type="ECO:0000313" key="7">
    <source>
        <dbReference type="Proteomes" id="UP000007350"/>
    </source>
</evidence>
<evidence type="ECO:0000256" key="3">
    <source>
        <dbReference type="SAM" id="SignalP"/>
    </source>
</evidence>
<dbReference type="OrthoDB" id="245663at2759"/>
<evidence type="ECO:0000256" key="2">
    <source>
        <dbReference type="SAM" id="MobiDB-lite"/>
    </source>
</evidence>
<dbReference type="InterPro" id="IPR013320">
    <property type="entry name" value="ConA-like_dom_sf"/>
</dbReference>
<dbReference type="PRINTS" id="PR01803">
    <property type="entry name" value="TCSIALIDASE"/>
</dbReference>
<feature type="chain" id="PRO_5003865383" evidence="3">
    <location>
        <begin position="29"/>
        <end position="803"/>
    </location>
</feature>
<gene>
    <name evidence="6" type="ORF">MOQ_003509</name>
</gene>
<feature type="compositionally biased region" description="Acidic residues" evidence="2">
    <location>
        <begin position="717"/>
        <end position="730"/>
    </location>
</feature>
<dbReference type="InterPro" id="IPR036278">
    <property type="entry name" value="Sialidase_sf"/>
</dbReference>
<feature type="domain" description="Trans-sialidase C-terminal" evidence="5">
    <location>
        <begin position="465"/>
        <end position="682"/>
    </location>
</feature>
<dbReference type="GO" id="GO:0004308">
    <property type="term" value="F:exo-alpha-sialidase activity"/>
    <property type="evidence" value="ECO:0007669"/>
    <property type="project" value="InterPro"/>
</dbReference>
<dbReference type="EMBL" id="AHKC01009705">
    <property type="protein sequence ID" value="EKF32636.1"/>
    <property type="molecule type" value="Genomic_DNA"/>
</dbReference>
<dbReference type="SUPFAM" id="SSF49899">
    <property type="entry name" value="Concanavalin A-like lectins/glucanases"/>
    <property type="match status" value="1"/>
</dbReference>
<dbReference type="InterPro" id="IPR055239">
    <property type="entry name" value="TS_C"/>
</dbReference>
<dbReference type="CDD" id="cd15482">
    <property type="entry name" value="Sialidase_non-viral"/>
    <property type="match status" value="1"/>
</dbReference>
<dbReference type="Pfam" id="PF22925">
    <property type="entry name" value="TS_C"/>
    <property type="match status" value="1"/>
</dbReference>
<reference evidence="6 7" key="1">
    <citation type="journal article" date="2012" name="BMC Genomics">
        <title>Comparative genomic analysis of human infective Trypanosoma cruzi lineages with the bat-restricted subspecies T. cruzi marinkellei.</title>
        <authorList>
            <person name="Franzen O."/>
            <person name="Talavera-Lopez C."/>
            <person name="Ochaya S."/>
            <person name="Butler C.E."/>
            <person name="Messenger L.A."/>
            <person name="Lewis M.D."/>
            <person name="Llewellyn M.S."/>
            <person name="Marinkelle C.J."/>
            <person name="Tyler K.M."/>
            <person name="Miles M.A."/>
            <person name="Andersson B."/>
        </authorList>
    </citation>
    <scope>NUCLEOTIDE SEQUENCE [LARGE SCALE GENOMIC DNA]</scope>
    <source>
        <strain evidence="6 7">B7</strain>
    </source>
</reference>
<evidence type="ECO:0000259" key="5">
    <source>
        <dbReference type="Pfam" id="PF22925"/>
    </source>
</evidence>
<dbReference type="GO" id="GO:0016020">
    <property type="term" value="C:membrane"/>
    <property type="evidence" value="ECO:0007669"/>
    <property type="project" value="TreeGrafter"/>
</dbReference>
<name>K2NCR5_TRYCR</name>